<dbReference type="GO" id="GO:0035312">
    <property type="term" value="F:5'-3' DNA exonuclease activity"/>
    <property type="evidence" value="ECO:0007669"/>
    <property type="project" value="TreeGrafter"/>
</dbReference>
<dbReference type="SMART" id="SM00481">
    <property type="entry name" value="POLIIIAc"/>
    <property type="match status" value="1"/>
</dbReference>
<accession>A0A9D1HUG9</accession>
<dbReference type="Gene3D" id="1.10.150.650">
    <property type="match status" value="1"/>
</dbReference>
<dbReference type="InterPro" id="IPR052018">
    <property type="entry name" value="PHP_domain"/>
</dbReference>
<evidence type="ECO:0000259" key="1">
    <source>
        <dbReference type="SMART" id="SM00481"/>
    </source>
</evidence>
<reference evidence="2" key="2">
    <citation type="journal article" date="2021" name="PeerJ">
        <title>Extensive microbial diversity within the chicken gut microbiome revealed by metagenomics and culture.</title>
        <authorList>
            <person name="Gilroy R."/>
            <person name="Ravi A."/>
            <person name="Getino M."/>
            <person name="Pursley I."/>
            <person name="Horton D.L."/>
            <person name="Alikhan N.F."/>
            <person name="Baker D."/>
            <person name="Gharbi K."/>
            <person name="Hall N."/>
            <person name="Watson M."/>
            <person name="Adriaenssens E.M."/>
            <person name="Foster-Nyarko E."/>
            <person name="Jarju S."/>
            <person name="Secka A."/>
            <person name="Antonio M."/>
            <person name="Oren A."/>
            <person name="Chaudhuri R.R."/>
            <person name="La Ragione R."/>
            <person name="Hildebrand F."/>
            <person name="Pallen M.J."/>
        </authorList>
    </citation>
    <scope>NUCLEOTIDE SEQUENCE</scope>
    <source>
        <strain evidence="2">CHK197-8231</strain>
    </source>
</reference>
<evidence type="ECO:0000313" key="3">
    <source>
        <dbReference type="Proteomes" id="UP000824087"/>
    </source>
</evidence>
<dbReference type="EMBL" id="DVML01000028">
    <property type="protein sequence ID" value="HIU22951.1"/>
    <property type="molecule type" value="Genomic_DNA"/>
</dbReference>
<protein>
    <submittedName>
        <fullName evidence="2">PHP domain-containing protein</fullName>
    </submittedName>
</protein>
<dbReference type="InterPro" id="IPR004013">
    <property type="entry name" value="PHP_dom"/>
</dbReference>
<organism evidence="2 3">
    <name type="scientific">Candidatus Fimihabitans intestinipullorum</name>
    <dbReference type="NCBI Taxonomy" id="2840820"/>
    <lineage>
        <taxon>Bacteria</taxon>
        <taxon>Bacillati</taxon>
        <taxon>Mycoplasmatota</taxon>
        <taxon>Mycoplasmatota incertae sedis</taxon>
        <taxon>Candidatus Fimihabitans</taxon>
    </lineage>
</organism>
<dbReference type="Pfam" id="PF02811">
    <property type="entry name" value="PHP"/>
    <property type="match status" value="1"/>
</dbReference>
<name>A0A9D1HUG9_9BACT</name>
<reference evidence="2" key="1">
    <citation type="submission" date="2020-10" db="EMBL/GenBank/DDBJ databases">
        <authorList>
            <person name="Gilroy R."/>
        </authorList>
    </citation>
    <scope>NUCLEOTIDE SEQUENCE</scope>
    <source>
        <strain evidence="2">CHK197-8231</strain>
    </source>
</reference>
<dbReference type="CDD" id="cd07438">
    <property type="entry name" value="PHP_HisPPase_AMP"/>
    <property type="match status" value="1"/>
</dbReference>
<dbReference type="Proteomes" id="UP000824087">
    <property type="component" value="Unassembled WGS sequence"/>
</dbReference>
<feature type="domain" description="Polymerase/histidinol phosphatase N-terminal" evidence="1">
    <location>
        <begin position="2"/>
        <end position="69"/>
    </location>
</feature>
<comment type="caution">
    <text evidence="2">The sequence shown here is derived from an EMBL/GenBank/DDBJ whole genome shotgun (WGS) entry which is preliminary data.</text>
</comment>
<evidence type="ECO:0000313" key="2">
    <source>
        <dbReference type="EMBL" id="HIU22951.1"/>
    </source>
</evidence>
<gene>
    <name evidence="2" type="ORF">IAD49_05160</name>
</gene>
<dbReference type="AlphaFoldDB" id="A0A9D1HUG9"/>
<dbReference type="InterPro" id="IPR016195">
    <property type="entry name" value="Pol/histidinol_Pase-like"/>
</dbReference>
<proteinExistence type="predicted"/>
<dbReference type="PANTHER" id="PTHR42924">
    <property type="entry name" value="EXONUCLEASE"/>
    <property type="match status" value="1"/>
</dbReference>
<dbReference type="SUPFAM" id="SSF89550">
    <property type="entry name" value="PHP domain-like"/>
    <property type="match status" value="1"/>
</dbReference>
<dbReference type="InterPro" id="IPR003141">
    <property type="entry name" value="Pol/His_phosphatase_N"/>
</dbReference>
<dbReference type="PANTHER" id="PTHR42924:SF3">
    <property type="entry name" value="POLYMERASE_HISTIDINOL PHOSPHATASE N-TERMINAL DOMAIN-CONTAINING PROTEIN"/>
    <property type="match status" value="1"/>
</dbReference>
<dbReference type="Gene3D" id="3.20.20.140">
    <property type="entry name" value="Metal-dependent hydrolases"/>
    <property type="match status" value="1"/>
</dbReference>
<dbReference type="GO" id="GO:0004534">
    <property type="term" value="F:5'-3' RNA exonuclease activity"/>
    <property type="evidence" value="ECO:0007669"/>
    <property type="project" value="TreeGrafter"/>
</dbReference>
<sequence length="288" mass="34099">MIDLHVHTTYSDGTDTVRQILRKAEELKLEVISITDHNTCKAYYEMEKFNVKEIYKGDIIVGCEFTANYDNRLIEVLGYNFDYRKVSKYLQKKYNFLHNKKKFKYFYKEVNNKIKRYGLECDLNVIKQAKRGKIFEIAVYEELRKYEKNRKIIDENIWDSYSDYYRKGITNSKSKMFINKAKFYPSVKEIVDLIHESGGVAFLAHPYQYKFNDTEEFLEKIYNENSLDGVECFYTTFNEEQTNYLISFARDNNLLISGGSDYHGLNKKDHNLGIGRGNLNISKDIIKN</sequence>